<keyword evidence="3" id="KW-1185">Reference proteome</keyword>
<evidence type="ECO:0000313" key="3">
    <source>
        <dbReference type="Proteomes" id="UP001201161"/>
    </source>
</evidence>
<evidence type="ECO:0008006" key="4">
    <source>
        <dbReference type="Google" id="ProtNLM"/>
    </source>
</evidence>
<accession>A0ABS9H9M0</accession>
<evidence type="ECO:0000313" key="2">
    <source>
        <dbReference type="EMBL" id="MCF6376909.1"/>
    </source>
</evidence>
<feature type="region of interest" description="Disordered" evidence="1">
    <location>
        <begin position="231"/>
        <end position="251"/>
    </location>
</feature>
<reference evidence="2 3" key="1">
    <citation type="submission" date="2022-01" db="EMBL/GenBank/DDBJ databases">
        <title>Nocardioides sp. nov., an actinomycete isolated from mining soil.</title>
        <authorList>
            <person name="Liu L."/>
        </authorList>
    </citation>
    <scope>NUCLEOTIDE SEQUENCE [LARGE SCALE GENOMIC DNA]</scope>
    <source>
        <strain evidence="2 3">KLBMP 9356</strain>
    </source>
</reference>
<dbReference type="InterPro" id="IPR027417">
    <property type="entry name" value="P-loop_NTPase"/>
</dbReference>
<gene>
    <name evidence="2" type="ORF">L2K70_04775</name>
</gene>
<dbReference type="RefSeq" id="WP_236399775.1">
    <property type="nucleotide sequence ID" value="NZ_JAKJHZ010000005.1"/>
</dbReference>
<organism evidence="2 3">
    <name type="scientific">Nocardioides potassii</name>
    <dbReference type="NCBI Taxonomy" id="2911371"/>
    <lineage>
        <taxon>Bacteria</taxon>
        <taxon>Bacillati</taxon>
        <taxon>Actinomycetota</taxon>
        <taxon>Actinomycetes</taxon>
        <taxon>Propionibacteriales</taxon>
        <taxon>Nocardioidaceae</taxon>
        <taxon>Nocardioides</taxon>
    </lineage>
</organism>
<dbReference type="EMBL" id="JAKJHZ010000005">
    <property type="protein sequence ID" value="MCF6376909.1"/>
    <property type="molecule type" value="Genomic_DNA"/>
</dbReference>
<comment type="caution">
    <text evidence="2">The sequence shown here is derived from an EMBL/GenBank/DDBJ whole genome shotgun (WGS) entry which is preliminary data.</text>
</comment>
<proteinExistence type="predicted"/>
<dbReference type="Proteomes" id="UP001201161">
    <property type="component" value="Unassembled WGS sequence"/>
</dbReference>
<evidence type="ECO:0000256" key="1">
    <source>
        <dbReference type="SAM" id="MobiDB-lite"/>
    </source>
</evidence>
<sequence>MSARRRLEPTYLHVPEYVETFGPEVADICARAGYAPDAEQELILDATFAILPNGKPAAFEVDMVGPRQNFKTGVLKMIELGWLFVTKERLSIHSAHELSTTEETFRETAALIEDNSFLSRHLLPTRGDRPGITAANGRWAIELTGDRRLRYRARQATGGRGLSGDKVVLDEFFAVTPAVIGSLYPTLSARPRPQVVSASSAGLLMSEALRDKRDRGRAGLTHNQFYFELSDRLGPTPEKPEPGCETPKCNHAKTAKGCALDDERRWEQIMSALDGRVQRETIRSLRQAMPPEEFAREFLVWWEDPPTETASQVFGPHWGKQGIADAVAPKPRCLGIAVEPGLAYSSLAAVGDYGTDAVQVIFPASSDPRLGGRRPGASWILDEACDIANRHNVPVAIAASGPGADLVEPLRERLGDRLLVADMSDLKDACASLYVGITETHSVFHNDAAELNDAARDGSRRMSAGRFLWDHSMLEAPSLALWGANSKPQSLTPMAAFV</sequence>
<name>A0ABS9H9M0_9ACTN</name>
<dbReference type="Gene3D" id="3.40.50.300">
    <property type="entry name" value="P-loop containing nucleotide triphosphate hydrolases"/>
    <property type="match status" value="1"/>
</dbReference>
<protein>
    <recommendedName>
        <fullName evidence="4">Terminase</fullName>
    </recommendedName>
</protein>